<feature type="region of interest" description="Disordered" evidence="1">
    <location>
        <begin position="106"/>
        <end position="134"/>
    </location>
</feature>
<evidence type="ECO:0000313" key="4">
    <source>
        <dbReference type="Proteomes" id="UP000557509"/>
    </source>
</evidence>
<feature type="compositionally biased region" description="Polar residues" evidence="1">
    <location>
        <begin position="394"/>
        <end position="410"/>
    </location>
</feature>
<feature type="region of interest" description="Disordered" evidence="1">
    <location>
        <begin position="374"/>
        <end position="410"/>
    </location>
</feature>
<dbReference type="Proteomes" id="UP000557509">
    <property type="component" value="Unassembled WGS sequence"/>
</dbReference>
<feature type="compositionally biased region" description="Gly residues" evidence="1">
    <location>
        <begin position="1064"/>
        <end position="1074"/>
    </location>
</feature>
<proteinExistence type="predicted"/>
<feature type="compositionally biased region" description="Basic and acidic residues" evidence="1">
    <location>
        <begin position="1041"/>
        <end position="1057"/>
    </location>
</feature>
<evidence type="ECO:0000256" key="1">
    <source>
        <dbReference type="SAM" id="MobiDB-lite"/>
    </source>
</evidence>
<dbReference type="Gene3D" id="2.130.10.10">
    <property type="entry name" value="YVTN repeat-like/Quinoprotein amine dehydrogenase"/>
    <property type="match status" value="1"/>
</dbReference>
<feature type="compositionally biased region" description="Pro residues" evidence="1">
    <location>
        <begin position="669"/>
        <end position="681"/>
    </location>
</feature>
<feature type="region of interest" description="Disordered" evidence="1">
    <location>
        <begin position="952"/>
        <end position="983"/>
    </location>
</feature>
<feature type="compositionally biased region" description="Basic and acidic residues" evidence="1">
    <location>
        <begin position="430"/>
        <end position="445"/>
    </location>
</feature>
<dbReference type="EMBL" id="JAAUHK010000194">
    <property type="protein sequence ID" value="KAF4641124.1"/>
    <property type="molecule type" value="Genomic_DNA"/>
</dbReference>
<feature type="region of interest" description="Disordered" evidence="1">
    <location>
        <begin position="35"/>
        <end position="87"/>
    </location>
</feature>
<feature type="compositionally biased region" description="Basic and acidic residues" evidence="1">
    <location>
        <begin position="265"/>
        <end position="279"/>
    </location>
</feature>
<sequence>MRDGTLLASTYEAQIDIPISSTLFAKKGSFRFKGFFPSPERPGMQRPALRDPPREGRLPPRSFPPCNDDPFSSGGEGREEEGGDCSSLLSEESAVPFYPALSTAAPESSSASLSPLPNCSPTTQPAEANAESRGGSFVSLRDLSYSGENSEASATHADLATLGSSGFSWDPSEPVRVCRKLPRHVGRAPAVSVLDQSGFGEDDGAPEGDRAFRREERRVRGERGDASRRSEAPGFDRDDTAALRGREAGETSQRERRRGLSPSARETETRGSERGEAGREATSYSFDFDRFLEEEASAEPEGEDDFFEMLRDTPTQMEVASEAVHRLSAFLLPSDDESDGDVFRTSHALDTTFPLSSPSQLSSASLLLGRGRESLSENALPPPDTAVSGDDGTALTSPFSSLPASSGLPSTRDSCSCVMRGDAPSHRFPSSRETEMTVETLDSRETSFGSRSRAYGSGKPVAALHLRGDDSELLLQDKSDKPSVLAVSQESLSGAESQPSRSPPRKKAYTHHEETTKEAKPRILVGLPSPFSSPRNSTYLDTHERQQPSRSAPASCFFSSGPTSRSRSFRREGTEDSLSLEPVQLATTWSSPCPTLREQIRSQPSRSFLSASRDRSSSPHIERHHTRLLRDACVSSPSLSPQTRGNSWVLSARSRMRERAQQATQRSSPPAPLSPSLPPSPSRQVPESFCELAAASRSKERGEYRDGEREAYSSLHRLRVAIESPGVSEGELASSRRSEREGRRKDARPKTRFSSPSQSAALSLCRSRSSTLGSRQNEGEESEAPSPLPQGLGASPYPLFFSPSLAAPFELESTRTPPKRSSRLSEKESFFSVRKTSPEDAGSLLSGRVGKRTRPRDSPRETDSKFSTRAAAEGPEGEGVEGSVSLDSLRSAQELDSSSLSAPSHWQEAKAAAAVSAEERFENACSRESPAGRHACSFYPVVTENLEERQVGSSAFGQLPRVPRPESTRSRKASSTDSPKPLRWTSVPAEVLSTLCQFLAVEDLVAFQRLDRRAYAVGSHATVWRALCMNEWVKEQPAPQRRRDREEEGEQGERSGDTRVTGSNLGGELAGAGEQGEEAQPEQPPSTSTDAGEREEEMAESTSSEMAPRGDAAEREHFQRVWEMFARGVEEEKEEHKEAVVEPWRARNGKSTLHFRAGEGDAHAQTRCGLRPGQEGVQTDACMQSEREVKALEMRRSRWLNAHAYRNDYRRLYRDGNGWFPCSSSQGADPSSDSFSWSTPRFSTAKMKLNPHLSNSMDTREDAAEILIASEGVETPGGQRSSYIRVIDRESLQVVHEQQIPTRSLNCLDICPELYACGDDSGTIRLFSRRTHSLLHRYTSVGVVNMMAMYGLGPSQEVNDLRICRAEQQIVSVRTASRYPAGIEVVDLHTGKTTAITPGKTNGNWIHALDVEQDLSLDFPSFRPARRSLLFSPDSAAASYSPPWRRSSITSLVAVGESSSAGCFSLLRLDLRCGRPVVQEIPQTRRMLWPLRVQGTNVFVNSVFAANEMCGRVRQIDLRAPSPDICAQQHTSVTCLAEEGSKRIGSCMVHLLPSRKVEDIRVMGDFLYALTDDADGCLQMLRFDTKRDSKAQLVAVVDVFDSSEWTEPLRLLQVNPQGWTCTYGNFVKFGRIADPEEPRWGGSEISLASPLSLSAIDSRSG</sequence>
<feature type="domain" description="F-box" evidence="2">
    <location>
        <begin position="981"/>
        <end position="1027"/>
    </location>
</feature>
<gene>
    <name evidence="3" type="ORF">TGRH88_069330</name>
</gene>
<dbReference type="InterPro" id="IPR011047">
    <property type="entry name" value="Quinoprotein_ADH-like_sf"/>
</dbReference>
<feature type="region of interest" description="Disordered" evidence="1">
    <location>
        <begin position="192"/>
        <end position="286"/>
    </location>
</feature>
<evidence type="ECO:0000313" key="3">
    <source>
        <dbReference type="EMBL" id="KAF4641124.1"/>
    </source>
</evidence>
<feature type="compositionally biased region" description="Polar residues" evidence="1">
    <location>
        <begin position="486"/>
        <end position="500"/>
    </location>
</feature>
<accession>A0A7J6K2F3</accession>
<feature type="compositionally biased region" description="Basic and acidic residues" evidence="1">
    <location>
        <begin position="510"/>
        <end position="521"/>
    </location>
</feature>
<feature type="region of interest" description="Disordered" evidence="1">
    <location>
        <begin position="422"/>
        <end position="457"/>
    </location>
</feature>
<feature type="compositionally biased region" description="Basic and acidic residues" evidence="1">
    <location>
        <begin position="734"/>
        <end position="744"/>
    </location>
</feature>
<dbReference type="InterPro" id="IPR001810">
    <property type="entry name" value="F-box_dom"/>
</dbReference>
<feature type="compositionally biased region" description="Polar residues" evidence="1">
    <location>
        <begin position="635"/>
        <end position="649"/>
    </location>
</feature>
<dbReference type="VEuPathDB" id="ToxoDB:TGME49_261370"/>
<feature type="compositionally biased region" description="Basic and acidic residues" evidence="1">
    <location>
        <begin position="207"/>
        <end position="254"/>
    </location>
</feature>
<feature type="compositionally biased region" description="Low complexity" evidence="1">
    <location>
        <begin position="757"/>
        <end position="775"/>
    </location>
</feature>
<feature type="compositionally biased region" description="Polar residues" evidence="1">
    <location>
        <begin position="548"/>
        <end position="566"/>
    </location>
</feature>
<reference evidence="3 4" key="1">
    <citation type="submission" date="2020-03" db="EMBL/GenBank/DDBJ databases">
        <title>Genome sequence of Toxoplasma gondii RH-88 strain.</title>
        <authorList>
            <person name="Lorenzi H.A."/>
            <person name="Venepally P."/>
            <person name="Rozenberg A."/>
            <person name="Sibley D."/>
        </authorList>
    </citation>
    <scope>NUCLEOTIDE SEQUENCE [LARGE SCALE GENOMIC DNA]</scope>
    <source>
        <strain evidence="3 4">RH-88</strain>
    </source>
</reference>
<dbReference type="InterPro" id="IPR015943">
    <property type="entry name" value="WD40/YVTN_repeat-like_dom_sf"/>
</dbReference>
<evidence type="ECO:0000259" key="2">
    <source>
        <dbReference type="PROSITE" id="PS50181"/>
    </source>
</evidence>
<organism evidence="3 4">
    <name type="scientific">Toxoplasma gondii</name>
    <dbReference type="NCBI Taxonomy" id="5811"/>
    <lineage>
        <taxon>Eukaryota</taxon>
        <taxon>Sar</taxon>
        <taxon>Alveolata</taxon>
        <taxon>Apicomplexa</taxon>
        <taxon>Conoidasida</taxon>
        <taxon>Coccidia</taxon>
        <taxon>Eucoccidiorida</taxon>
        <taxon>Eimeriorina</taxon>
        <taxon>Sarcocystidae</taxon>
        <taxon>Toxoplasma</taxon>
    </lineage>
</organism>
<feature type="compositionally biased region" description="Basic and acidic residues" evidence="1">
    <location>
        <begin position="48"/>
        <end position="58"/>
    </location>
</feature>
<feature type="region of interest" description="Disordered" evidence="1">
    <location>
        <begin position="726"/>
        <end position="796"/>
    </location>
</feature>
<feature type="compositionally biased region" description="Basic and acidic residues" evidence="1">
    <location>
        <begin position="612"/>
        <end position="621"/>
    </location>
</feature>
<feature type="region of interest" description="Disordered" evidence="1">
    <location>
        <begin position="811"/>
        <end position="883"/>
    </location>
</feature>
<feature type="compositionally biased region" description="Polar residues" evidence="1">
    <location>
        <begin position="530"/>
        <end position="540"/>
    </location>
</feature>
<dbReference type="SUPFAM" id="SSF50998">
    <property type="entry name" value="Quinoprotein alcohol dehydrogenase-like"/>
    <property type="match status" value="1"/>
</dbReference>
<feature type="region of interest" description="Disordered" evidence="1">
    <location>
        <begin position="1035"/>
        <end position="1113"/>
    </location>
</feature>
<comment type="caution">
    <text evidence="3">The sequence shown here is derived from an EMBL/GenBank/DDBJ whole genome shotgun (WGS) entry which is preliminary data.</text>
</comment>
<dbReference type="InterPro" id="IPR036047">
    <property type="entry name" value="F-box-like_dom_sf"/>
</dbReference>
<keyword evidence="4" id="KW-1185">Reference proteome</keyword>
<dbReference type="PROSITE" id="PS50181">
    <property type="entry name" value="FBOX"/>
    <property type="match status" value="1"/>
</dbReference>
<feature type="compositionally biased region" description="Low complexity" evidence="1">
    <location>
        <begin position="106"/>
        <end position="117"/>
    </location>
</feature>
<name>A0A7J6K2F3_TOXGO</name>
<dbReference type="SUPFAM" id="SSF81383">
    <property type="entry name" value="F-box domain"/>
    <property type="match status" value="1"/>
</dbReference>
<feature type="compositionally biased region" description="Basic and acidic residues" evidence="1">
    <location>
        <begin position="855"/>
        <end position="866"/>
    </location>
</feature>
<protein>
    <recommendedName>
        <fullName evidence="2">F-box domain-containing protein</fullName>
    </recommendedName>
</protein>
<feature type="region of interest" description="Disordered" evidence="1">
    <location>
        <begin position="476"/>
        <end position="687"/>
    </location>
</feature>